<feature type="region of interest" description="Disordered" evidence="5">
    <location>
        <begin position="259"/>
        <end position="295"/>
    </location>
</feature>
<keyword evidence="7" id="KW-0732">Signal</keyword>
<organism evidence="8 9">
    <name type="scientific">Cladorrhinum samala</name>
    <dbReference type="NCBI Taxonomy" id="585594"/>
    <lineage>
        <taxon>Eukaryota</taxon>
        <taxon>Fungi</taxon>
        <taxon>Dikarya</taxon>
        <taxon>Ascomycota</taxon>
        <taxon>Pezizomycotina</taxon>
        <taxon>Sordariomycetes</taxon>
        <taxon>Sordariomycetidae</taxon>
        <taxon>Sordariales</taxon>
        <taxon>Podosporaceae</taxon>
        <taxon>Cladorrhinum</taxon>
    </lineage>
</organism>
<feature type="compositionally biased region" description="Basic residues" evidence="5">
    <location>
        <begin position="615"/>
        <end position="626"/>
    </location>
</feature>
<dbReference type="PANTHER" id="PTHR15549:SF30">
    <property type="entry name" value="MID2 DOMAIN-CONTAINING PROTEIN"/>
    <property type="match status" value="1"/>
</dbReference>
<name>A0AAV9HMR1_9PEZI</name>
<protein>
    <recommendedName>
        <fullName evidence="10">Extracellular membrane protein CFEM domain-containing protein</fullName>
    </recommendedName>
</protein>
<feature type="region of interest" description="Disordered" evidence="5">
    <location>
        <begin position="515"/>
        <end position="939"/>
    </location>
</feature>
<feature type="compositionally biased region" description="Polar residues" evidence="5">
    <location>
        <begin position="262"/>
        <end position="271"/>
    </location>
</feature>
<feature type="transmembrane region" description="Helical" evidence="6">
    <location>
        <begin position="215"/>
        <end position="236"/>
    </location>
</feature>
<evidence type="ECO:0000256" key="4">
    <source>
        <dbReference type="ARBA" id="ARBA00023136"/>
    </source>
</evidence>
<keyword evidence="2 6" id="KW-0812">Transmembrane</keyword>
<dbReference type="AlphaFoldDB" id="A0AAV9HMR1"/>
<feature type="compositionally biased region" description="Polar residues" evidence="5">
    <location>
        <begin position="746"/>
        <end position="765"/>
    </location>
</feature>
<sequence>MLLQRMAHRPFILCLTIWITLFPCVATAQQTQTNNITDEILNFVPPCAQDCFRTFISANFNSRICGNSPSLQCLCRQIGSSKYTIGEGGVSCIVGESRFGSCNGRDATSDATSIAYNMCIGVSKAAPMTHSTLTATLLVPPTGTGPLIIPTPTRTRTTAGTTTTSTTAGPPTTSSTTLSSIPTDTPTGTTSSTSTATASPAGKDNDQPQLTSGQIAGISLGVAAVVILGVLLIFLARYIRKKRYPDLEAASGFAKIDDSGTAGKNEQNNRPASGPALQISGPLAGIPGARNPTDTRWYPDPNNPMVVKQGAPSQSQSQANQFVDSRWYPDPSNPMAMRKGSDLRKQNNPDVGLAISPLGAGGVVNGLPSAPSPSAQNRVANVPRVIVSSPSASVVLRTPVPAAKPNQSPPKPTLTLAIPNAKTPIIRLPAKRTDSVVTEFAEDGEVETAGTAVWRPPPSDPQSATALFFADKGGNWVMRSAAPQKQEAGTSKMLPPMPQQNQGVHEVSAGSFQAELPSPEHKTKAERAQEAYSNFSPGAVVSPLRIPSKQDPRKNLGSPIIFKDQRREPQVSRRNPAARSPQAAEMASPTPVAARPPADLYFSMGQGGRNLTGGRSRRRSTRRNKRMSQESSTSMESGAAAPFEDEAIIEEELQESLTPVAQSPTTPLSPGKSPVSYPRIPRPQPQPAMPNRGSNGSELLPQGHRYNVWHPGGHGGSTAPPSRVITPSNTQMVGPRRPMLTPPNRNPGQIRTGSPETRDSAQMTIEEQYFRSQKRLSNPASYWHPRSQQQRRVSQQFRSRTPGYGNQLEQQQQQQQQQYPQRQHYQQPQPQQDPHPGQLYHPPGAKAYTAYAPPSPPMTQTPLSEQSSSSSLLAKRRGADRAAALQLNHGSNEAYRQRAQAKWERQEGPSDNVLPPITPGWVPELTPRKRGGDLILDVR</sequence>
<feature type="compositionally biased region" description="Low complexity" evidence="5">
    <location>
        <begin position="810"/>
        <end position="838"/>
    </location>
</feature>
<comment type="subcellular location">
    <subcellularLocation>
        <location evidence="1">Membrane</location>
        <topology evidence="1">Single-pass membrane protein</topology>
    </subcellularLocation>
</comment>
<keyword evidence="9" id="KW-1185">Reference proteome</keyword>
<evidence type="ECO:0000256" key="3">
    <source>
        <dbReference type="ARBA" id="ARBA00022989"/>
    </source>
</evidence>
<evidence type="ECO:0000256" key="1">
    <source>
        <dbReference type="ARBA" id="ARBA00004167"/>
    </source>
</evidence>
<feature type="compositionally biased region" description="Low complexity" evidence="5">
    <location>
        <begin position="786"/>
        <end position="800"/>
    </location>
</feature>
<gene>
    <name evidence="8" type="ORF">QBC42DRAFT_338622</name>
</gene>
<evidence type="ECO:0000313" key="8">
    <source>
        <dbReference type="EMBL" id="KAK4462034.1"/>
    </source>
</evidence>
<dbReference type="InterPro" id="IPR051694">
    <property type="entry name" value="Immunoregulatory_rcpt-like"/>
</dbReference>
<feature type="region of interest" description="Disordered" evidence="5">
    <location>
        <begin position="144"/>
        <end position="208"/>
    </location>
</feature>
<dbReference type="GO" id="GO:0071944">
    <property type="term" value="C:cell periphery"/>
    <property type="evidence" value="ECO:0007669"/>
    <property type="project" value="UniProtKB-ARBA"/>
</dbReference>
<feature type="compositionally biased region" description="Acidic residues" evidence="5">
    <location>
        <begin position="643"/>
        <end position="654"/>
    </location>
</feature>
<keyword evidence="3 6" id="KW-1133">Transmembrane helix</keyword>
<evidence type="ECO:0000256" key="5">
    <source>
        <dbReference type="SAM" id="MobiDB-lite"/>
    </source>
</evidence>
<evidence type="ECO:0000313" key="9">
    <source>
        <dbReference type="Proteomes" id="UP001321749"/>
    </source>
</evidence>
<feature type="compositionally biased region" description="Low complexity" evidence="5">
    <location>
        <begin position="863"/>
        <end position="873"/>
    </location>
</feature>
<evidence type="ECO:0000256" key="2">
    <source>
        <dbReference type="ARBA" id="ARBA00022692"/>
    </source>
</evidence>
<reference evidence="8" key="2">
    <citation type="submission" date="2023-06" db="EMBL/GenBank/DDBJ databases">
        <authorList>
            <consortium name="Lawrence Berkeley National Laboratory"/>
            <person name="Mondo S.J."/>
            <person name="Hensen N."/>
            <person name="Bonometti L."/>
            <person name="Westerberg I."/>
            <person name="Brannstrom I.O."/>
            <person name="Guillou S."/>
            <person name="Cros-Aarteil S."/>
            <person name="Calhoun S."/>
            <person name="Haridas S."/>
            <person name="Kuo A."/>
            <person name="Pangilinan J."/>
            <person name="Riley R."/>
            <person name="Labutti K."/>
            <person name="Andreopoulos B."/>
            <person name="Lipzen A."/>
            <person name="Chen C."/>
            <person name="Yanf M."/>
            <person name="Daum C."/>
            <person name="Ng V."/>
            <person name="Clum A."/>
            <person name="Steindorff A."/>
            <person name="Ohm R."/>
            <person name="Martin F."/>
            <person name="Silar P."/>
            <person name="Natvig D."/>
            <person name="Lalanne C."/>
            <person name="Gautier V."/>
            <person name="Ament-Velasquez S.L."/>
            <person name="Kruys A."/>
            <person name="Hutchinson M.I."/>
            <person name="Powell A.J."/>
            <person name="Barry K."/>
            <person name="Miller A.N."/>
            <person name="Grigoriev I.V."/>
            <person name="Debuchy R."/>
            <person name="Gladieux P."/>
            <person name="Thoren M.H."/>
            <person name="Johannesson H."/>
        </authorList>
    </citation>
    <scope>NUCLEOTIDE SEQUENCE</scope>
    <source>
        <strain evidence="8">PSN324</strain>
    </source>
</reference>
<keyword evidence="4 6" id="KW-0472">Membrane</keyword>
<dbReference type="Proteomes" id="UP001321749">
    <property type="component" value="Unassembled WGS sequence"/>
</dbReference>
<feature type="signal peptide" evidence="7">
    <location>
        <begin position="1"/>
        <end position="28"/>
    </location>
</feature>
<dbReference type="EMBL" id="MU864979">
    <property type="protein sequence ID" value="KAK4462034.1"/>
    <property type="molecule type" value="Genomic_DNA"/>
</dbReference>
<feature type="chain" id="PRO_5043417966" description="Extracellular membrane protein CFEM domain-containing protein" evidence="7">
    <location>
        <begin position="29"/>
        <end position="939"/>
    </location>
</feature>
<evidence type="ECO:0000256" key="7">
    <source>
        <dbReference type="SAM" id="SignalP"/>
    </source>
</evidence>
<comment type="caution">
    <text evidence="8">The sequence shown here is derived from an EMBL/GenBank/DDBJ whole genome shotgun (WGS) entry which is preliminary data.</text>
</comment>
<accession>A0AAV9HMR1</accession>
<reference evidence="8" key="1">
    <citation type="journal article" date="2023" name="Mol. Phylogenet. Evol.">
        <title>Genome-scale phylogeny and comparative genomics of the fungal order Sordariales.</title>
        <authorList>
            <person name="Hensen N."/>
            <person name="Bonometti L."/>
            <person name="Westerberg I."/>
            <person name="Brannstrom I.O."/>
            <person name="Guillou S."/>
            <person name="Cros-Aarteil S."/>
            <person name="Calhoun S."/>
            <person name="Haridas S."/>
            <person name="Kuo A."/>
            <person name="Mondo S."/>
            <person name="Pangilinan J."/>
            <person name="Riley R."/>
            <person name="LaButti K."/>
            <person name="Andreopoulos B."/>
            <person name="Lipzen A."/>
            <person name="Chen C."/>
            <person name="Yan M."/>
            <person name="Daum C."/>
            <person name="Ng V."/>
            <person name="Clum A."/>
            <person name="Steindorff A."/>
            <person name="Ohm R.A."/>
            <person name="Martin F."/>
            <person name="Silar P."/>
            <person name="Natvig D.O."/>
            <person name="Lalanne C."/>
            <person name="Gautier V."/>
            <person name="Ament-Velasquez S.L."/>
            <person name="Kruys A."/>
            <person name="Hutchinson M.I."/>
            <person name="Powell A.J."/>
            <person name="Barry K."/>
            <person name="Miller A.N."/>
            <person name="Grigoriev I.V."/>
            <person name="Debuchy R."/>
            <person name="Gladieux P."/>
            <person name="Hiltunen Thoren M."/>
            <person name="Johannesson H."/>
        </authorList>
    </citation>
    <scope>NUCLEOTIDE SEQUENCE</scope>
    <source>
        <strain evidence="8">PSN324</strain>
    </source>
</reference>
<evidence type="ECO:0008006" key="10">
    <source>
        <dbReference type="Google" id="ProtNLM"/>
    </source>
</evidence>
<proteinExistence type="predicted"/>
<feature type="compositionally biased region" description="Polar residues" evidence="5">
    <location>
        <begin position="656"/>
        <end position="668"/>
    </location>
</feature>
<dbReference type="PANTHER" id="PTHR15549">
    <property type="entry name" value="PAIRED IMMUNOGLOBULIN-LIKE TYPE 2 RECEPTOR"/>
    <property type="match status" value="1"/>
</dbReference>
<evidence type="ECO:0000256" key="6">
    <source>
        <dbReference type="SAM" id="Phobius"/>
    </source>
</evidence>
<feature type="compositionally biased region" description="Basic and acidic residues" evidence="5">
    <location>
        <begin position="926"/>
        <end position="939"/>
    </location>
</feature>
<feature type="compositionally biased region" description="Basic and acidic residues" evidence="5">
    <location>
        <begin position="518"/>
        <end position="529"/>
    </location>
</feature>
<dbReference type="GO" id="GO:0016020">
    <property type="term" value="C:membrane"/>
    <property type="evidence" value="ECO:0007669"/>
    <property type="project" value="UniProtKB-SubCell"/>
</dbReference>
<feature type="compositionally biased region" description="Low complexity" evidence="5">
    <location>
        <begin position="144"/>
        <end position="201"/>
    </location>
</feature>